<keyword evidence="7" id="KW-0805">Transcription regulation</keyword>
<dbReference type="InterPro" id="IPR022689">
    <property type="entry name" value="Iron_dep_repressor"/>
</dbReference>
<evidence type="ECO:0000259" key="14">
    <source>
        <dbReference type="PROSITE" id="PS50944"/>
    </source>
</evidence>
<keyword evidence="11" id="KW-0464">Manganese</keyword>
<evidence type="ECO:0000256" key="8">
    <source>
        <dbReference type="ARBA" id="ARBA00023125"/>
    </source>
</evidence>
<dbReference type="Pfam" id="PF04023">
    <property type="entry name" value="FeoA"/>
    <property type="match status" value="1"/>
</dbReference>
<comment type="subcellular location">
    <subcellularLocation>
        <location evidence="1">Cytoplasm</location>
    </subcellularLocation>
</comment>
<organism evidence="15 16">
    <name type="scientific">Spirosoma telluris</name>
    <dbReference type="NCBI Taxonomy" id="2183553"/>
    <lineage>
        <taxon>Bacteria</taxon>
        <taxon>Pseudomonadati</taxon>
        <taxon>Bacteroidota</taxon>
        <taxon>Cytophagia</taxon>
        <taxon>Cytophagales</taxon>
        <taxon>Cytophagaceae</taxon>
        <taxon>Spirosoma</taxon>
    </lineage>
</organism>
<evidence type="ECO:0000256" key="9">
    <source>
        <dbReference type="ARBA" id="ARBA00023159"/>
    </source>
</evidence>
<keyword evidence="16" id="KW-1185">Reference proteome</keyword>
<comment type="subunit">
    <text evidence="3">Homodimer.</text>
</comment>
<dbReference type="Gene3D" id="1.10.10.10">
    <property type="entry name" value="Winged helix-like DNA-binding domain superfamily/Winged helix DNA-binding domain"/>
    <property type="match status" value="1"/>
</dbReference>
<sequence>MQSFTEENYLKMIYSLANRRQGEVSTNALAEMTSTKAASVTDMLRKLADKQLIHYKKYQGVRLTEEGERLALQVIRRHRLWEVFLVQKLGFGWDEVHDIAEELEHIRSEDLVARLDTYLGCPQFDPHGDPIPTPAGQMPEMGYRKLSEVAMGEDVCLMAVLEHSTEFLKHLDHSNLTLGCSITVNEINTFDKSVLVQIGTGRTVFISHEVAKNLLVDSRQSVVASH</sequence>
<dbReference type="Pfam" id="PF02742">
    <property type="entry name" value="Fe_dep_repr_C"/>
    <property type="match status" value="1"/>
</dbReference>
<gene>
    <name evidence="15" type="ORF">HMF3257_35505</name>
</gene>
<dbReference type="RefSeq" id="WP_111349472.1">
    <property type="nucleotide sequence ID" value="NZ_QLII01000001.1"/>
</dbReference>
<evidence type="ECO:0000313" key="16">
    <source>
        <dbReference type="Proteomes" id="UP000249016"/>
    </source>
</evidence>
<dbReference type="SMART" id="SM00529">
    <property type="entry name" value="HTH_DTXR"/>
    <property type="match status" value="1"/>
</dbReference>
<accession>A0A327NS43</accession>
<dbReference type="PROSITE" id="PS50944">
    <property type="entry name" value="HTH_DTXR"/>
    <property type="match status" value="1"/>
</dbReference>
<dbReference type="InterPro" id="IPR001367">
    <property type="entry name" value="Fe_dep_repressor"/>
</dbReference>
<dbReference type="GO" id="GO:0003700">
    <property type="term" value="F:DNA-binding transcription factor activity"/>
    <property type="evidence" value="ECO:0007669"/>
    <property type="project" value="InterPro"/>
</dbReference>
<dbReference type="InterPro" id="IPR022687">
    <property type="entry name" value="HTH_DTXR"/>
</dbReference>
<dbReference type="PANTHER" id="PTHR33238">
    <property type="entry name" value="IRON (METAL) DEPENDENT REPRESSOR, DTXR FAMILY"/>
    <property type="match status" value="1"/>
</dbReference>
<dbReference type="InterPro" id="IPR036388">
    <property type="entry name" value="WH-like_DNA-bd_sf"/>
</dbReference>
<dbReference type="SUPFAM" id="SSF46785">
    <property type="entry name" value="Winged helix' DNA-binding domain"/>
    <property type="match status" value="1"/>
</dbReference>
<dbReference type="GO" id="GO:0046914">
    <property type="term" value="F:transition metal ion binding"/>
    <property type="evidence" value="ECO:0007669"/>
    <property type="project" value="InterPro"/>
</dbReference>
<evidence type="ECO:0000256" key="2">
    <source>
        <dbReference type="ARBA" id="ARBA00007871"/>
    </source>
</evidence>
<evidence type="ECO:0000256" key="4">
    <source>
        <dbReference type="ARBA" id="ARBA00022386"/>
    </source>
</evidence>
<protein>
    <recommendedName>
        <fullName evidence="4">Transcriptional regulator MntR</fullName>
    </recommendedName>
    <alternativeName>
        <fullName evidence="13">Manganese transport regulator</fullName>
    </alternativeName>
</protein>
<keyword evidence="8" id="KW-0238">DNA-binding</keyword>
<evidence type="ECO:0000256" key="11">
    <source>
        <dbReference type="ARBA" id="ARBA00023211"/>
    </source>
</evidence>
<dbReference type="Proteomes" id="UP000249016">
    <property type="component" value="Unassembled WGS sequence"/>
</dbReference>
<evidence type="ECO:0000256" key="13">
    <source>
        <dbReference type="ARBA" id="ARBA00032593"/>
    </source>
</evidence>
<feature type="domain" description="HTH dtxR-type" evidence="14">
    <location>
        <begin position="1"/>
        <end position="64"/>
    </location>
</feature>
<proteinExistence type="inferred from homology"/>
<keyword evidence="6" id="KW-0678">Repressor</keyword>
<dbReference type="InterPro" id="IPR050536">
    <property type="entry name" value="DtxR_MntR_Metal-Reg"/>
</dbReference>
<evidence type="ECO:0000256" key="7">
    <source>
        <dbReference type="ARBA" id="ARBA00023015"/>
    </source>
</evidence>
<evidence type="ECO:0000256" key="1">
    <source>
        <dbReference type="ARBA" id="ARBA00004496"/>
    </source>
</evidence>
<keyword evidence="10" id="KW-0804">Transcription</keyword>
<dbReference type="InterPro" id="IPR036390">
    <property type="entry name" value="WH_DNA-bd_sf"/>
</dbReference>
<dbReference type="InterPro" id="IPR038157">
    <property type="entry name" value="FeoA_core_dom"/>
</dbReference>
<name>A0A327NS43_9BACT</name>
<dbReference type="PANTHER" id="PTHR33238:SF11">
    <property type="entry name" value="TRANSCRIPTIONAL REGULATOR MNTR"/>
    <property type="match status" value="1"/>
</dbReference>
<comment type="similarity">
    <text evidence="2">Belongs to the DtxR/MntR family.</text>
</comment>
<reference evidence="15 16" key="1">
    <citation type="submission" date="2018-06" db="EMBL/GenBank/DDBJ databases">
        <title>Spirosoma sp. HMF3257 Genome sequencing and assembly.</title>
        <authorList>
            <person name="Kang H."/>
            <person name="Cha I."/>
            <person name="Kim H."/>
            <person name="Kang J."/>
            <person name="Joh K."/>
        </authorList>
    </citation>
    <scope>NUCLEOTIDE SEQUENCE [LARGE SCALE GENOMIC DNA]</scope>
    <source>
        <strain evidence="15 16">HMF3257</strain>
    </source>
</reference>
<dbReference type="InterPro" id="IPR007167">
    <property type="entry name" value="Fe-transptr_FeoA-like"/>
</dbReference>
<dbReference type="SUPFAM" id="SSF47979">
    <property type="entry name" value="Iron-dependent repressor protein, dimerization domain"/>
    <property type="match status" value="1"/>
</dbReference>
<dbReference type="Gene3D" id="1.10.60.10">
    <property type="entry name" value="Iron dependent repressor, metal binding and dimerisation domain"/>
    <property type="match status" value="1"/>
</dbReference>
<dbReference type="OrthoDB" id="9791355at2"/>
<keyword evidence="5" id="KW-0963">Cytoplasm</keyword>
<dbReference type="InterPro" id="IPR036421">
    <property type="entry name" value="Fe_dep_repressor_sf"/>
</dbReference>
<comment type="caution">
    <text evidence="15">The sequence shown here is derived from an EMBL/GenBank/DDBJ whole genome shotgun (WGS) entry which is preliminary data.</text>
</comment>
<evidence type="ECO:0000256" key="10">
    <source>
        <dbReference type="ARBA" id="ARBA00023163"/>
    </source>
</evidence>
<evidence type="ECO:0000256" key="6">
    <source>
        <dbReference type="ARBA" id="ARBA00022491"/>
    </source>
</evidence>
<dbReference type="Pfam" id="PF01325">
    <property type="entry name" value="Fe_dep_repress"/>
    <property type="match status" value="1"/>
</dbReference>
<evidence type="ECO:0000256" key="3">
    <source>
        <dbReference type="ARBA" id="ARBA00011738"/>
    </source>
</evidence>
<evidence type="ECO:0000313" key="15">
    <source>
        <dbReference type="EMBL" id="RAI78082.1"/>
    </source>
</evidence>
<comment type="function">
    <text evidence="12">In the presence of manganese, represses expression of mntH and mntS. Up-regulates expression of mntP.</text>
</comment>
<dbReference type="EMBL" id="QLII01000001">
    <property type="protein sequence ID" value="RAI78082.1"/>
    <property type="molecule type" value="Genomic_DNA"/>
</dbReference>
<keyword evidence="9" id="KW-0010">Activator</keyword>
<dbReference type="GO" id="GO:0005737">
    <property type="term" value="C:cytoplasm"/>
    <property type="evidence" value="ECO:0007669"/>
    <property type="project" value="UniProtKB-SubCell"/>
</dbReference>
<dbReference type="GO" id="GO:0046983">
    <property type="term" value="F:protein dimerization activity"/>
    <property type="evidence" value="ECO:0007669"/>
    <property type="project" value="InterPro"/>
</dbReference>
<dbReference type="Gene3D" id="2.30.30.90">
    <property type="match status" value="1"/>
</dbReference>
<dbReference type="AlphaFoldDB" id="A0A327NS43"/>
<dbReference type="GO" id="GO:0003677">
    <property type="term" value="F:DNA binding"/>
    <property type="evidence" value="ECO:0007669"/>
    <property type="project" value="UniProtKB-KW"/>
</dbReference>
<evidence type="ECO:0000256" key="12">
    <source>
        <dbReference type="ARBA" id="ARBA00025185"/>
    </source>
</evidence>
<evidence type="ECO:0000256" key="5">
    <source>
        <dbReference type="ARBA" id="ARBA00022490"/>
    </source>
</evidence>